<dbReference type="SUPFAM" id="SSF51569">
    <property type="entry name" value="Aldolase"/>
    <property type="match status" value="1"/>
</dbReference>
<evidence type="ECO:0000256" key="2">
    <source>
        <dbReference type="ARBA" id="ARBA00022490"/>
    </source>
</evidence>
<dbReference type="Pfam" id="PF00701">
    <property type="entry name" value="DHDPS"/>
    <property type="match status" value="1"/>
</dbReference>
<evidence type="ECO:0000256" key="1">
    <source>
        <dbReference type="ARBA" id="ARBA00004496"/>
    </source>
</evidence>
<evidence type="ECO:0000313" key="8">
    <source>
        <dbReference type="Proteomes" id="UP001501207"/>
    </source>
</evidence>
<dbReference type="InterPro" id="IPR020624">
    <property type="entry name" value="Schiff_base-form_aldolases_CS"/>
</dbReference>
<name>A0ABP8G1U2_9BACT</name>
<accession>A0ABP8G1U2</accession>
<dbReference type="PANTHER" id="PTHR12128:SF21">
    <property type="entry name" value="N-ACETYLNEURAMINATE LYASE"/>
    <property type="match status" value="1"/>
</dbReference>
<keyword evidence="8" id="KW-1185">Reference proteome</keyword>
<comment type="subcellular location">
    <subcellularLocation>
        <location evidence="1">Cytoplasm</location>
    </subcellularLocation>
</comment>
<dbReference type="InterPro" id="IPR002220">
    <property type="entry name" value="DapA-like"/>
</dbReference>
<organism evidence="7 8">
    <name type="scientific">Compostibacter hankyongensis</name>
    <dbReference type="NCBI Taxonomy" id="1007089"/>
    <lineage>
        <taxon>Bacteria</taxon>
        <taxon>Pseudomonadati</taxon>
        <taxon>Bacteroidota</taxon>
        <taxon>Chitinophagia</taxon>
        <taxon>Chitinophagales</taxon>
        <taxon>Chitinophagaceae</taxon>
        <taxon>Compostibacter</taxon>
    </lineage>
</organism>
<comment type="caution">
    <text evidence="7">The sequence shown here is derived from an EMBL/GenBank/DDBJ whole genome shotgun (WGS) entry which is preliminary data.</text>
</comment>
<dbReference type="InterPro" id="IPR013785">
    <property type="entry name" value="Aldolase_TIM"/>
</dbReference>
<gene>
    <name evidence="7" type="ORF">GCM10023143_27100</name>
</gene>
<dbReference type="SMART" id="SM01130">
    <property type="entry name" value="DHDPS"/>
    <property type="match status" value="1"/>
</dbReference>
<dbReference type="RefSeq" id="WP_344980210.1">
    <property type="nucleotide sequence ID" value="NZ_BAABFN010000007.1"/>
</dbReference>
<dbReference type="PANTHER" id="PTHR12128">
    <property type="entry name" value="DIHYDRODIPICOLINATE SYNTHASE"/>
    <property type="match status" value="1"/>
</dbReference>
<keyword evidence="3 6" id="KW-0456">Lyase</keyword>
<dbReference type="GO" id="GO:0016829">
    <property type="term" value="F:lyase activity"/>
    <property type="evidence" value="ECO:0007669"/>
    <property type="project" value="UniProtKB-KW"/>
</dbReference>
<evidence type="ECO:0000256" key="4">
    <source>
        <dbReference type="ARBA" id="ARBA00023270"/>
    </source>
</evidence>
<reference evidence="8" key="1">
    <citation type="journal article" date="2019" name="Int. J. Syst. Evol. Microbiol.">
        <title>The Global Catalogue of Microorganisms (GCM) 10K type strain sequencing project: providing services to taxonomists for standard genome sequencing and annotation.</title>
        <authorList>
            <consortium name="The Broad Institute Genomics Platform"/>
            <consortium name="The Broad Institute Genome Sequencing Center for Infectious Disease"/>
            <person name="Wu L."/>
            <person name="Ma J."/>
        </authorList>
    </citation>
    <scope>NUCLEOTIDE SEQUENCE [LARGE SCALE GENOMIC DNA]</scope>
    <source>
        <strain evidence="8">JCM 17664</strain>
    </source>
</reference>
<dbReference type="InterPro" id="IPR020625">
    <property type="entry name" value="Schiff_base-form_aldolases_AS"/>
</dbReference>
<dbReference type="PROSITE" id="PS00666">
    <property type="entry name" value="DHDPS_2"/>
    <property type="match status" value="1"/>
</dbReference>
<keyword evidence="5" id="KW-0119">Carbohydrate metabolism</keyword>
<protein>
    <submittedName>
        <fullName evidence="7">N-acetylneuraminate lyase</fullName>
    </submittedName>
</protein>
<keyword evidence="4" id="KW-0704">Schiff base</keyword>
<dbReference type="Proteomes" id="UP001501207">
    <property type="component" value="Unassembled WGS sequence"/>
</dbReference>
<evidence type="ECO:0000256" key="6">
    <source>
        <dbReference type="PIRNR" id="PIRNR001365"/>
    </source>
</evidence>
<evidence type="ECO:0000313" key="7">
    <source>
        <dbReference type="EMBL" id="GAA4315628.1"/>
    </source>
</evidence>
<dbReference type="PROSITE" id="PS00665">
    <property type="entry name" value="DHDPS_1"/>
    <property type="match status" value="1"/>
</dbReference>
<sequence length="301" mass="32722">MNTEKTTGLIAATFSPMKENGDIDTGSIPAMVDKLISRGVNGIFVCGSTGEGASLTTQERKVLAEAFVTAAAKRITVFVHVGHNSISEARDLAAHAQQIGADCISAMPPCYYPVASADLLAGCLAEIAAAAPELPFYYYHIPSMTGINLDMIALLQKADIPNLKGIKYTTPTIHEYQACQHFDNRKYDLLYGTDEMMLSALATGAEGFIGSTYNFVAPLYRKLKDAFHKGDLETARTLQWKSVEIVRIIVKFGGLPAQKAMMKLSGVDCGPVRLPLRALSSGDIKSMEQELRKTAFFDWIN</sequence>
<evidence type="ECO:0000256" key="5">
    <source>
        <dbReference type="ARBA" id="ARBA00023277"/>
    </source>
</evidence>
<dbReference type="EMBL" id="BAABFN010000007">
    <property type="protein sequence ID" value="GAA4315628.1"/>
    <property type="molecule type" value="Genomic_DNA"/>
</dbReference>
<dbReference type="PRINTS" id="PR00146">
    <property type="entry name" value="DHPICSNTHASE"/>
</dbReference>
<proteinExistence type="inferred from homology"/>
<comment type="similarity">
    <text evidence="6">Belongs to the DapA family.</text>
</comment>
<evidence type="ECO:0000256" key="3">
    <source>
        <dbReference type="ARBA" id="ARBA00023239"/>
    </source>
</evidence>
<dbReference type="Gene3D" id="3.20.20.70">
    <property type="entry name" value="Aldolase class I"/>
    <property type="match status" value="1"/>
</dbReference>
<keyword evidence="2" id="KW-0963">Cytoplasm</keyword>
<dbReference type="PIRSF" id="PIRSF001365">
    <property type="entry name" value="DHDPS"/>
    <property type="match status" value="1"/>
</dbReference>